<dbReference type="EMBL" id="JAVDBT010000003">
    <property type="protein sequence ID" value="MDQ2065491.1"/>
    <property type="molecule type" value="Genomic_DNA"/>
</dbReference>
<dbReference type="InterPro" id="IPR038696">
    <property type="entry name" value="IalB_sf"/>
</dbReference>
<comment type="caution">
    <text evidence="2">The sequence shown here is derived from an EMBL/GenBank/DDBJ whole genome shotgun (WGS) entry which is preliminary data.</text>
</comment>
<evidence type="ECO:0000313" key="3">
    <source>
        <dbReference type="Proteomes" id="UP001239680"/>
    </source>
</evidence>
<evidence type="ECO:0000313" key="2">
    <source>
        <dbReference type="EMBL" id="MDQ2065491.1"/>
    </source>
</evidence>
<protein>
    <submittedName>
        <fullName evidence="2">Invasion associated locus B family protein</fullName>
    </submittedName>
</protein>
<accession>A0ABU0VUU0</accession>
<organism evidence="2 3">
    <name type="scientific">Pseudogemmobacter lacusdianii</name>
    <dbReference type="NCBI Taxonomy" id="3069608"/>
    <lineage>
        <taxon>Bacteria</taxon>
        <taxon>Pseudomonadati</taxon>
        <taxon>Pseudomonadota</taxon>
        <taxon>Alphaproteobacteria</taxon>
        <taxon>Rhodobacterales</taxon>
        <taxon>Paracoccaceae</taxon>
        <taxon>Pseudogemmobacter</taxon>
    </lineage>
</organism>
<sequence>MTRTKFHFSALAFSLSLGLGLPAFAQEAAPAEAPAVVVDGASNDGLSMGAAVGGGAPAVGDNYVAAKFEGWDQRCVKTGAAADPCQLYLLLKDETGQSVAELSFFNLPEGGQGPAVAGATFIAPLETLLGAGVTIQVDSNTPRAYPFTFCASIGCVARLGFTAEEVAMFKKGNNAVLSIIPVVAPDQKVSLTASLKGFTAGLDAVTVANKAADEAAKAAAPAEAPAAE</sequence>
<dbReference type="Proteomes" id="UP001239680">
    <property type="component" value="Unassembled WGS sequence"/>
</dbReference>
<gene>
    <name evidence="2" type="ORF">Q9295_03835</name>
</gene>
<dbReference type="RefSeq" id="WP_306679179.1">
    <property type="nucleotide sequence ID" value="NZ_JAVDBT010000003.1"/>
</dbReference>
<keyword evidence="3" id="KW-1185">Reference proteome</keyword>
<dbReference type="InterPro" id="IPR010642">
    <property type="entry name" value="Invasion_prot_B"/>
</dbReference>
<feature type="chain" id="PRO_5046903786" evidence="1">
    <location>
        <begin position="26"/>
        <end position="228"/>
    </location>
</feature>
<name>A0ABU0VUU0_9RHOB</name>
<evidence type="ECO:0000256" key="1">
    <source>
        <dbReference type="SAM" id="SignalP"/>
    </source>
</evidence>
<dbReference type="Gene3D" id="2.60.40.1880">
    <property type="entry name" value="Invasion associated locus B (IalB) protein"/>
    <property type="match status" value="1"/>
</dbReference>
<reference evidence="2 3" key="1">
    <citation type="submission" date="2023-08" db="EMBL/GenBank/DDBJ databases">
        <title>Characterization of two Paracoccaceae strains isolated from Phycosphere and proposal of Xinfangfangia lacusdiani sp. nov.</title>
        <authorList>
            <person name="Deng Y."/>
            <person name="Zhang Y.Q."/>
        </authorList>
    </citation>
    <scope>NUCLEOTIDE SEQUENCE [LARGE SCALE GENOMIC DNA]</scope>
    <source>
        <strain evidence="2 3">CPCC 101601</strain>
    </source>
</reference>
<proteinExistence type="predicted"/>
<dbReference type="Pfam" id="PF06776">
    <property type="entry name" value="IalB"/>
    <property type="match status" value="1"/>
</dbReference>
<keyword evidence="1" id="KW-0732">Signal</keyword>
<feature type="signal peptide" evidence="1">
    <location>
        <begin position="1"/>
        <end position="25"/>
    </location>
</feature>